<evidence type="ECO:0000313" key="7">
    <source>
        <dbReference type="Proteomes" id="UP000787472"/>
    </source>
</evidence>
<dbReference type="Pfam" id="PF03466">
    <property type="entry name" value="LysR_substrate"/>
    <property type="match status" value="1"/>
</dbReference>
<keyword evidence="7" id="KW-1185">Reference proteome</keyword>
<name>A0A9E5JZZ6_9GAMM</name>
<dbReference type="PANTHER" id="PTHR30126">
    <property type="entry name" value="HTH-TYPE TRANSCRIPTIONAL REGULATOR"/>
    <property type="match status" value="1"/>
</dbReference>
<proteinExistence type="inferred from homology"/>
<organism evidence="6 7">
    <name type="scientific">Pseudomaricurvus hydrocarbonicus</name>
    <dbReference type="NCBI Taxonomy" id="1470433"/>
    <lineage>
        <taxon>Bacteria</taxon>
        <taxon>Pseudomonadati</taxon>
        <taxon>Pseudomonadota</taxon>
        <taxon>Gammaproteobacteria</taxon>
        <taxon>Cellvibrionales</taxon>
        <taxon>Cellvibrionaceae</taxon>
        <taxon>Pseudomaricurvus</taxon>
    </lineage>
</organism>
<dbReference type="Gene3D" id="1.10.10.10">
    <property type="entry name" value="Winged helix-like DNA-binding domain superfamily/Winged helix DNA-binding domain"/>
    <property type="match status" value="1"/>
</dbReference>
<evidence type="ECO:0000313" key="6">
    <source>
        <dbReference type="EMBL" id="NHO65882.1"/>
    </source>
</evidence>
<accession>A0A9E5JZZ6</accession>
<keyword evidence="3" id="KW-0238">DNA-binding</keyword>
<reference evidence="6" key="1">
    <citation type="submission" date="2020-03" db="EMBL/GenBank/DDBJ databases">
        <authorList>
            <person name="Guo F."/>
        </authorList>
    </citation>
    <scope>NUCLEOTIDE SEQUENCE</scope>
    <source>
        <strain evidence="6">JCM 30134</strain>
    </source>
</reference>
<dbReference type="PROSITE" id="PS50931">
    <property type="entry name" value="HTH_LYSR"/>
    <property type="match status" value="1"/>
</dbReference>
<dbReference type="SUPFAM" id="SSF46785">
    <property type="entry name" value="Winged helix' DNA-binding domain"/>
    <property type="match status" value="1"/>
</dbReference>
<dbReference type="GO" id="GO:0003700">
    <property type="term" value="F:DNA-binding transcription factor activity"/>
    <property type="evidence" value="ECO:0007669"/>
    <property type="project" value="InterPro"/>
</dbReference>
<protein>
    <submittedName>
        <fullName evidence="6">LysR family transcriptional regulator</fullName>
    </submittedName>
</protein>
<dbReference type="GO" id="GO:0000976">
    <property type="term" value="F:transcription cis-regulatory region binding"/>
    <property type="evidence" value="ECO:0007669"/>
    <property type="project" value="TreeGrafter"/>
</dbReference>
<dbReference type="InterPro" id="IPR036388">
    <property type="entry name" value="WH-like_DNA-bd_sf"/>
</dbReference>
<comment type="similarity">
    <text evidence="1">Belongs to the LysR transcriptional regulatory family.</text>
</comment>
<dbReference type="RefSeq" id="WP_167185680.1">
    <property type="nucleotide sequence ID" value="NZ_JAAONZ010000006.1"/>
</dbReference>
<keyword evidence="2" id="KW-0805">Transcription regulation</keyword>
<dbReference type="Pfam" id="PF00126">
    <property type="entry name" value="HTH_1"/>
    <property type="match status" value="1"/>
</dbReference>
<sequence>MTKALRNVSDSEIKLLSIFHRVVARGGLSAAELDLNIGRSTISRHLKDLEVRLGVTLCQRGSAGFALTREGKEIYQASIELFEAIHRFKLKANDIQENLSGVLKIGLCDKVMGNPNNHVAAALRSFVRSYPDIRIDIHTQQLNFVEAAVISGEYHLGVVPIHRETSSLEYESLFLESMSLYCGRDHVLFGNTSDIPIDTIRKMRFAAMDVNSPNQQIFERLELPRSAIAHEQEGIALLIQTGEYLGFLPDHYAKTFVQDGIMKVVHSDRCR</sequence>
<gene>
    <name evidence="6" type="ORF">G8770_10050</name>
</gene>
<dbReference type="CDD" id="cd05466">
    <property type="entry name" value="PBP2_LTTR_substrate"/>
    <property type="match status" value="1"/>
</dbReference>
<dbReference type="Gene3D" id="3.40.190.290">
    <property type="match status" value="1"/>
</dbReference>
<dbReference type="InterPro" id="IPR000847">
    <property type="entry name" value="LysR_HTH_N"/>
</dbReference>
<dbReference type="PANTHER" id="PTHR30126:SF98">
    <property type="entry name" value="HTH-TYPE TRANSCRIPTIONAL ACTIVATOR BAUR"/>
    <property type="match status" value="1"/>
</dbReference>
<dbReference type="InterPro" id="IPR005119">
    <property type="entry name" value="LysR_subst-bd"/>
</dbReference>
<dbReference type="Proteomes" id="UP000787472">
    <property type="component" value="Unassembled WGS sequence"/>
</dbReference>
<evidence type="ECO:0000256" key="1">
    <source>
        <dbReference type="ARBA" id="ARBA00009437"/>
    </source>
</evidence>
<evidence type="ECO:0000256" key="4">
    <source>
        <dbReference type="ARBA" id="ARBA00023163"/>
    </source>
</evidence>
<keyword evidence="4" id="KW-0804">Transcription</keyword>
<dbReference type="InterPro" id="IPR036390">
    <property type="entry name" value="WH_DNA-bd_sf"/>
</dbReference>
<evidence type="ECO:0000256" key="2">
    <source>
        <dbReference type="ARBA" id="ARBA00023015"/>
    </source>
</evidence>
<dbReference type="SUPFAM" id="SSF53850">
    <property type="entry name" value="Periplasmic binding protein-like II"/>
    <property type="match status" value="1"/>
</dbReference>
<evidence type="ECO:0000259" key="5">
    <source>
        <dbReference type="PROSITE" id="PS50931"/>
    </source>
</evidence>
<dbReference type="EMBL" id="JAAONZ010000006">
    <property type="protein sequence ID" value="NHO65882.1"/>
    <property type="molecule type" value="Genomic_DNA"/>
</dbReference>
<dbReference type="AlphaFoldDB" id="A0A9E5JZZ6"/>
<feature type="domain" description="HTH lysR-type" evidence="5">
    <location>
        <begin position="12"/>
        <end position="68"/>
    </location>
</feature>
<evidence type="ECO:0000256" key="3">
    <source>
        <dbReference type="ARBA" id="ARBA00023125"/>
    </source>
</evidence>
<comment type="caution">
    <text evidence="6">The sequence shown here is derived from an EMBL/GenBank/DDBJ whole genome shotgun (WGS) entry which is preliminary data.</text>
</comment>